<dbReference type="eggNOG" id="COG1304">
    <property type="taxonomic scope" value="Bacteria"/>
</dbReference>
<dbReference type="PATRIC" id="fig|861450.3.peg.426"/>
<feature type="active site" description="Proton acceptor" evidence="8">
    <location>
        <position position="251"/>
    </location>
</feature>
<dbReference type="STRING" id="861450.HMPREF0080_00444"/>
<dbReference type="Pfam" id="PF01070">
    <property type="entry name" value="FMN_dh"/>
    <property type="match status" value="2"/>
</dbReference>
<dbReference type="PANTHER" id="PTHR10578">
    <property type="entry name" value="S -2-HYDROXY-ACID OXIDASE-RELATED"/>
    <property type="match status" value="1"/>
</dbReference>
<evidence type="ECO:0000256" key="4">
    <source>
        <dbReference type="ARBA" id="ARBA00023002"/>
    </source>
</evidence>
<feature type="binding site" evidence="9">
    <location>
        <begin position="305"/>
        <end position="306"/>
    </location>
    <ligand>
        <name>FMN</name>
        <dbReference type="ChEBI" id="CHEBI:58210"/>
    </ligand>
</feature>
<dbReference type="GO" id="GO:0016491">
    <property type="term" value="F:oxidoreductase activity"/>
    <property type="evidence" value="ECO:0007669"/>
    <property type="project" value="UniProtKB-KW"/>
</dbReference>
<dbReference type="PANTHER" id="PTHR10578:SF107">
    <property type="entry name" value="2-HYDROXYACID OXIDASE 1"/>
    <property type="match status" value="1"/>
</dbReference>
<accession>G9YFN2</accession>
<evidence type="ECO:0000256" key="9">
    <source>
        <dbReference type="PIRSR" id="PIRSR000138-2"/>
    </source>
</evidence>
<evidence type="ECO:0000256" key="3">
    <source>
        <dbReference type="ARBA" id="ARBA00022643"/>
    </source>
</evidence>
<dbReference type="PROSITE" id="PS51349">
    <property type="entry name" value="FMN_HYDROXY_ACID_DH_2"/>
    <property type="match status" value="1"/>
</dbReference>
<keyword evidence="2 9" id="KW-0285">Flavoprotein</keyword>
<feature type="binding site" evidence="9">
    <location>
        <position position="143"/>
    </location>
    <ligand>
        <name>glyoxylate</name>
        <dbReference type="ChEBI" id="CHEBI:36655"/>
    </ligand>
</feature>
<comment type="cofactor">
    <cofactor evidence="1">
        <name>FMN</name>
        <dbReference type="ChEBI" id="CHEBI:58210"/>
    </cofactor>
</comment>
<feature type="binding site" evidence="9">
    <location>
        <begin position="282"/>
        <end position="286"/>
    </location>
    <ligand>
        <name>FMN</name>
        <dbReference type="ChEBI" id="CHEBI:58210"/>
    </ligand>
</feature>
<evidence type="ECO:0000256" key="8">
    <source>
        <dbReference type="PIRSR" id="PIRSR000138-1"/>
    </source>
</evidence>
<keyword evidence="12" id="KW-1185">Reference proteome</keyword>
<dbReference type="HOGENOM" id="CLU_020639_6_0_9"/>
<evidence type="ECO:0000256" key="2">
    <source>
        <dbReference type="ARBA" id="ARBA00022630"/>
    </source>
</evidence>
<keyword evidence="3 9" id="KW-0288">FMN</keyword>
<evidence type="ECO:0000259" key="10">
    <source>
        <dbReference type="PROSITE" id="PS51349"/>
    </source>
</evidence>
<dbReference type="SUPFAM" id="SSF51395">
    <property type="entry name" value="FMN-linked oxidoreductases"/>
    <property type="match status" value="1"/>
</dbReference>
<evidence type="ECO:0000256" key="7">
    <source>
        <dbReference type="ARBA" id="ARBA00048754"/>
    </source>
</evidence>
<comment type="similarity">
    <text evidence="5">Belongs to the FMN-dependent alpha-hydroxy acid dehydrogenase family.</text>
</comment>
<dbReference type="Proteomes" id="UP000005481">
    <property type="component" value="Unassembled WGS sequence"/>
</dbReference>
<feature type="binding site" evidence="9">
    <location>
        <position position="249"/>
    </location>
    <ligand>
        <name>FMN</name>
        <dbReference type="ChEBI" id="CHEBI:58210"/>
    </ligand>
</feature>
<dbReference type="Gene3D" id="3.20.20.70">
    <property type="entry name" value="Aldolase class I"/>
    <property type="match status" value="1"/>
</dbReference>
<comment type="catalytic activity">
    <reaction evidence="7">
        <text>(S)-lactate + O2 = pyruvate + H2O2</text>
        <dbReference type="Rhea" id="RHEA:55868"/>
        <dbReference type="ChEBI" id="CHEBI:15361"/>
        <dbReference type="ChEBI" id="CHEBI:15379"/>
        <dbReference type="ChEBI" id="CHEBI:16240"/>
        <dbReference type="ChEBI" id="CHEBI:16651"/>
    </reaction>
    <physiologicalReaction direction="left-to-right" evidence="7">
        <dbReference type="Rhea" id="RHEA:55869"/>
    </physiologicalReaction>
</comment>
<dbReference type="InterPro" id="IPR013785">
    <property type="entry name" value="Aldolase_TIM"/>
</dbReference>
<organism evidence="11 12">
    <name type="scientific">Anaeroglobus geminatus F0357</name>
    <dbReference type="NCBI Taxonomy" id="861450"/>
    <lineage>
        <taxon>Bacteria</taxon>
        <taxon>Bacillati</taxon>
        <taxon>Bacillota</taxon>
        <taxon>Negativicutes</taxon>
        <taxon>Veillonellales</taxon>
        <taxon>Veillonellaceae</taxon>
        <taxon>Anaeroglobus</taxon>
    </lineage>
</organism>
<dbReference type="InterPro" id="IPR037396">
    <property type="entry name" value="FMN_HAD"/>
</dbReference>
<evidence type="ECO:0000313" key="11">
    <source>
        <dbReference type="EMBL" id="EHM43046.1"/>
    </source>
</evidence>
<reference evidence="11 12" key="1">
    <citation type="submission" date="2011-08" db="EMBL/GenBank/DDBJ databases">
        <authorList>
            <person name="Weinstock G."/>
            <person name="Sodergren E."/>
            <person name="Clifton S."/>
            <person name="Fulton L."/>
            <person name="Fulton B."/>
            <person name="Courtney L."/>
            <person name="Fronick C."/>
            <person name="Harrison M."/>
            <person name="Strong C."/>
            <person name="Farmer C."/>
            <person name="Delahaunty K."/>
            <person name="Markovic C."/>
            <person name="Hall O."/>
            <person name="Minx P."/>
            <person name="Tomlinson C."/>
            <person name="Mitreva M."/>
            <person name="Hou S."/>
            <person name="Chen J."/>
            <person name="Wollam A."/>
            <person name="Pepin K.H."/>
            <person name="Johnson M."/>
            <person name="Bhonagiri V."/>
            <person name="Zhang X."/>
            <person name="Suruliraj S."/>
            <person name="Warren W."/>
            <person name="Chinwalla A."/>
            <person name="Mardis E.R."/>
            <person name="Wilson R.K."/>
        </authorList>
    </citation>
    <scope>NUCLEOTIDE SEQUENCE [LARGE SCALE GENOMIC DNA]</scope>
    <source>
        <strain evidence="11 12">F0357</strain>
    </source>
</reference>
<evidence type="ECO:0000313" key="12">
    <source>
        <dbReference type="Proteomes" id="UP000005481"/>
    </source>
</evidence>
<gene>
    <name evidence="11" type="ORF">HMPREF0080_00444</name>
</gene>
<name>G9YFN2_9FIRM</name>
<sequence>MIAVFSMTGDDGMDYAEIRREAKRKMKGCRVCRECNGLGCIGEIPGFGGLRTARSFIRNIEALRGYGLIMNSLSHIEEPDTAMPLFGRTLSMPVMVAPVGAVTLNCKINGDAAEEELRYDLAVAKGATTAGTLAFCGDGGAPYMYEGTLAACKACPGMVVPTIKPREDARIIEKAKLAEAVGAPAVAADIDAATLINMRLLGQPVGPKSPESIRKVAESVNIPFIVKGIMSADEALQCAAAGAKAVVVSNHGGRVLDGMAGTADVLPAIAAAVKGKITVLVDGGIRSGEDVLKMLALGADAVLIGRPVAVAAVGGGAAGVALYLEKIRRELSDAMMITGVADVRHVSADILMKLK</sequence>
<evidence type="ECO:0000256" key="1">
    <source>
        <dbReference type="ARBA" id="ARBA00001917"/>
    </source>
</evidence>
<feature type="domain" description="FMN hydroxy acid dehydrogenase" evidence="10">
    <location>
        <begin position="48"/>
        <end position="355"/>
    </location>
</feature>
<dbReference type="GO" id="GO:0010181">
    <property type="term" value="F:FMN binding"/>
    <property type="evidence" value="ECO:0007669"/>
    <property type="project" value="InterPro"/>
</dbReference>
<proteinExistence type="inferred from homology"/>
<dbReference type="AlphaFoldDB" id="G9YFN2"/>
<keyword evidence="4" id="KW-0560">Oxidoreductase</keyword>
<feature type="binding site" evidence="9">
    <location>
        <position position="251"/>
    </location>
    <ligand>
        <name>glyoxylate</name>
        <dbReference type="ChEBI" id="CHEBI:36655"/>
    </ligand>
</feature>
<evidence type="ECO:0000256" key="5">
    <source>
        <dbReference type="ARBA" id="ARBA00024042"/>
    </source>
</evidence>
<protein>
    <recommendedName>
        <fullName evidence="6">L-lactate oxidase</fullName>
    </recommendedName>
</protein>
<feature type="binding site" evidence="9">
    <location>
        <position position="254"/>
    </location>
    <ligand>
        <name>glyoxylate</name>
        <dbReference type="ChEBI" id="CHEBI:36655"/>
    </ligand>
</feature>
<dbReference type="PIRSF" id="PIRSF000138">
    <property type="entry name" value="Al-hdrx_acd_dh"/>
    <property type="match status" value="1"/>
</dbReference>
<dbReference type="InterPro" id="IPR012133">
    <property type="entry name" value="Alpha-hydoxy_acid_DH_FMN"/>
</dbReference>
<dbReference type="InterPro" id="IPR000262">
    <property type="entry name" value="FMN-dep_DH"/>
</dbReference>
<feature type="binding site" evidence="9">
    <location>
        <begin position="98"/>
        <end position="100"/>
    </location>
    <ligand>
        <name>FMN</name>
        <dbReference type="ChEBI" id="CHEBI:58210"/>
    </ligand>
</feature>
<feature type="binding site" evidence="9">
    <location>
        <position position="227"/>
    </location>
    <ligand>
        <name>FMN</name>
        <dbReference type="ChEBI" id="CHEBI:58210"/>
    </ligand>
</feature>
<evidence type="ECO:0000256" key="6">
    <source>
        <dbReference type="ARBA" id="ARBA00029513"/>
    </source>
</evidence>
<comment type="caution">
    <text evidence="11">The sequence shown here is derived from an EMBL/GenBank/DDBJ whole genome shotgun (WGS) entry which is preliminary data.</text>
</comment>
<dbReference type="EMBL" id="AGCJ01000013">
    <property type="protein sequence ID" value="EHM43046.1"/>
    <property type="molecule type" value="Genomic_DNA"/>
</dbReference>
<feature type="binding site" evidence="9">
    <location>
        <position position="170"/>
    </location>
    <ligand>
        <name>glyoxylate</name>
        <dbReference type="ChEBI" id="CHEBI:36655"/>
    </ligand>
</feature>